<comment type="caution">
    <text evidence="7">The sequence shown here is derived from an EMBL/GenBank/DDBJ whole genome shotgun (WGS) entry which is preliminary data.</text>
</comment>
<dbReference type="EMBL" id="BAAAPF010000032">
    <property type="protein sequence ID" value="GAA2116468.1"/>
    <property type="molecule type" value="Genomic_DNA"/>
</dbReference>
<evidence type="ECO:0000313" key="7">
    <source>
        <dbReference type="EMBL" id="GAA2116468.1"/>
    </source>
</evidence>
<dbReference type="Pfam" id="PF00126">
    <property type="entry name" value="HTH_1"/>
    <property type="match status" value="1"/>
</dbReference>
<dbReference type="CDD" id="cd08414">
    <property type="entry name" value="PBP2_LTTR_aromatics_like"/>
    <property type="match status" value="1"/>
</dbReference>
<evidence type="ECO:0000313" key="8">
    <source>
        <dbReference type="Proteomes" id="UP001500443"/>
    </source>
</evidence>
<sequence length="365" mass="39073">MDVHVRDLRYFAAVAEELSFTRAAERLYVSQPALSKQVRALERQLGYPLFERRARSVALTPQGAALLPAVRELIAGWTEAVRAARTAGPAESLAVGMQTAVGRDLQREVLGRFRERGWLISLRLVNWEDPTAGLAGGGVDAAFCWLPVPGVGAELTAKVLVREDRWVALPAGHRFAGRAEVDFAELLDEPFVALPRSAGPLREFWLGTAERGGREPVVGLEASSPEEVFEAVGAGLGVVLLAEATRGCTRGRTSCRCRCGGWRRASWRWCGGRTTGGGRSRSSRRRSGRRPRRRSRAVTGSCPGTAVAPEQAPTRLAYRPRNSLATAAPRPVTMASGPARGAGAGAPGAVPSGGPFSRYASREVG</sequence>
<dbReference type="PANTHER" id="PTHR30346">
    <property type="entry name" value="TRANSCRIPTIONAL DUAL REGULATOR HCAR-RELATED"/>
    <property type="match status" value="1"/>
</dbReference>
<evidence type="ECO:0000259" key="6">
    <source>
        <dbReference type="PROSITE" id="PS50931"/>
    </source>
</evidence>
<feature type="region of interest" description="Disordered" evidence="5">
    <location>
        <begin position="273"/>
        <end position="365"/>
    </location>
</feature>
<dbReference type="Pfam" id="PF03466">
    <property type="entry name" value="LysR_substrate"/>
    <property type="match status" value="1"/>
</dbReference>
<keyword evidence="4" id="KW-0804">Transcription</keyword>
<organism evidence="7 8">
    <name type="scientific">Streptomyces synnematoformans</name>
    <dbReference type="NCBI Taxonomy" id="415721"/>
    <lineage>
        <taxon>Bacteria</taxon>
        <taxon>Bacillati</taxon>
        <taxon>Actinomycetota</taxon>
        <taxon>Actinomycetes</taxon>
        <taxon>Kitasatosporales</taxon>
        <taxon>Streptomycetaceae</taxon>
        <taxon>Streptomyces</taxon>
    </lineage>
</organism>
<comment type="similarity">
    <text evidence="1">Belongs to the LysR transcriptional regulatory family.</text>
</comment>
<keyword evidence="2" id="KW-0805">Transcription regulation</keyword>
<evidence type="ECO:0000256" key="4">
    <source>
        <dbReference type="ARBA" id="ARBA00023163"/>
    </source>
</evidence>
<dbReference type="SUPFAM" id="SSF53850">
    <property type="entry name" value="Periplasmic binding protein-like II"/>
    <property type="match status" value="1"/>
</dbReference>
<feature type="domain" description="HTH lysR-type" evidence="6">
    <location>
        <begin position="1"/>
        <end position="60"/>
    </location>
</feature>
<dbReference type="Gene3D" id="3.40.190.290">
    <property type="match status" value="1"/>
</dbReference>
<dbReference type="InterPro" id="IPR000847">
    <property type="entry name" value="LysR_HTH_N"/>
</dbReference>
<dbReference type="Proteomes" id="UP001500443">
    <property type="component" value="Unassembled WGS sequence"/>
</dbReference>
<keyword evidence="3" id="KW-0238">DNA-binding</keyword>
<accession>A0ABN2XQZ2</accession>
<dbReference type="Gene3D" id="1.10.10.10">
    <property type="entry name" value="Winged helix-like DNA-binding domain superfamily/Winged helix DNA-binding domain"/>
    <property type="match status" value="1"/>
</dbReference>
<keyword evidence="8" id="KW-1185">Reference proteome</keyword>
<reference evidence="7 8" key="1">
    <citation type="journal article" date="2019" name="Int. J. Syst. Evol. Microbiol.">
        <title>The Global Catalogue of Microorganisms (GCM) 10K type strain sequencing project: providing services to taxonomists for standard genome sequencing and annotation.</title>
        <authorList>
            <consortium name="The Broad Institute Genomics Platform"/>
            <consortium name="The Broad Institute Genome Sequencing Center for Infectious Disease"/>
            <person name="Wu L."/>
            <person name="Ma J."/>
        </authorList>
    </citation>
    <scope>NUCLEOTIDE SEQUENCE [LARGE SCALE GENOMIC DNA]</scope>
    <source>
        <strain evidence="7 8">JCM 15481</strain>
    </source>
</reference>
<dbReference type="InterPro" id="IPR036388">
    <property type="entry name" value="WH-like_DNA-bd_sf"/>
</dbReference>
<evidence type="ECO:0000256" key="5">
    <source>
        <dbReference type="SAM" id="MobiDB-lite"/>
    </source>
</evidence>
<evidence type="ECO:0000256" key="2">
    <source>
        <dbReference type="ARBA" id="ARBA00023015"/>
    </source>
</evidence>
<feature type="compositionally biased region" description="Basic residues" evidence="5">
    <location>
        <begin position="281"/>
        <end position="296"/>
    </location>
</feature>
<dbReference type="SUPFAM" id="SSF46785">
    <property type="entry name" value="Winged helix' DNA-binding domain"/>
    <property type="match status" value="1"/>
</dbReference>
<dbReference type="PRINTS" id="PR00039">
    <property type="entry name" value="HTHLYSR"/>
</dbReference>
<evidence type="ECO:0000256" key="1">
    <source>
        <dbReference type="ARBA" id="ARBA00009437"/>
    </source>
</evidence>
<evidence type="ECO:0000256" key="3">
    <source>
        <dbReference type="ARBA" id="ARBA00023125"/>
    </source>
</evidence>
<proteinExistence type="inferred from homology"/>
<dbReference type="InterPro" id="IPR036390">
    <property type="entry name" value="WH_DNA-bd_sf"/>
</dbReference>
<protein>
    <recommendedName>
        <fullName evidence="6">HTH lysR-type domain-containing protein</fullName>
    </recommendedName>
</protein>
<dbReference type="PROSITE" id="PS50931">
    <property type="entry name" value="HTH_LYSR"/>
    <property type="match status" value="1"/>
</dbReference>
<gene>
    <name evidence="7" type="ORF">GCM10009802_16950</name>
</gene>
<dbReference type="InterPro" id="IPR005119">
    <property type="entry name" value="LysR_subst-bd"/>
</dbReference>
<name>A0ABN2XQZ2_9ACTN</name>
<dbReference type="PANTHER" id="PTHR30346:SF0">
    <property type="entry name" value="HCA OPERON TRANSCRIPTIONAL ACTIVATOR HCAR"/>
    <property type="match status" value="1"/>
</dbReference>